<gene>
    <name evidence="7" type="ORF">E3J48_03580</name>
</gene>
<comment type="caution">
    <text evidence="7">The sequence shown here is derived from an EMBL/GenBank/DDBJ whole genome shotgun (WGS) entry which is preliminary data.</text>
</comment>
<dbReference type="Proteomes" id="UP000319130">
    <property type="component" value="Unassembled WGS sequence"/>
</dbReference>
<evidence type="ECO:0000259" key="6">
    <source>
        <dbReference type="Pfam" id="PF04893"/>
    </source>
</evidence>
<name>A0A523W7B2_UNCAE</name>
<dbReference type="AlphaFoldDB" id="A0A523W7B2"/>
<evidence type="ECO:0000256" key="1">
    <source>
        <dbReference type="ARBA" id="ARBA00004141"/>
    </source>
</evidence>
<keyword evidence="3 5" id="KW-1133">Transmembrane helix</keyword>
<evidence type="ECO:0000256" key="4">
    <source>
        <dbReference type="ARBA" id="ARBA00023136"/>
    </source>
</evidence>
<keyword evidence="4 5" id="KW-0472">Membrane</keyword>
<evidence type="ECO:0000256" key="3">
    <source>
        <dbReference type="ARBA" id="ARBA00022989"/>
    </source>
</evidence>
<evidence type="ECO:0000313" key="8">
    <source>
        <dbReference type="Proteomes" id="UP000319130"/>
    </source>
</evidence>
<dbReference type="EMBL" id="SOIZ01000151">
    <property type="protein sequence ID" value="TET62881.1"/>
    <property type="molecule type" value="Genomic_DNA"/>
</dbReference>
<evidence type="ECO:0000256" key="2">
    <source>
        <dbReference type="ARBA" id="ARBA00022692"/>
    </source>
</evidence>
<feature type="transmembrane region" description="Helical" evidence="5">
    <location>
        <begin position="24"/>
        <end position="46"/>
    </location>
</feature>
<proteinExistence type="predicted"/>
<organism evidence="7 8">
    <name type="scientific">Aerophobetes bacterium</name>
    <dbReference type="NCBI Taxonomy" id="2030807"/>
    <lineage>
        <taxon>Bacteria</taxon>
        <taxon>Candidatus Aerophobota</taxon>
    </lineage>
</organism>
<dbReference type="GO" id="GO:0016020">
    <property type="term" value="C:membrane"/>
    <property type="evidence" value="ECO:0007669"/>
    <property type="project" value="UniProtKB-SubCell"/>
</dbReference>
<comment type="subcellular location">
    <subcellularLocation>
        <location evidence="1">Membrane</location>
        <topology evidence="1">Multi-pass membrane protein</topology>
    </subcellularLocation>
</comment>
<feature type="transmembrane region" description="Helical" evidence="5">
    <location>
        <begin position="58"/>
        <end position="91"/>
    </location>
</feature>
<dbReference type="Pfam" id="PF04893">
    <property type="entry name" value="Yip1"/>
    <property type="match status" value="1"/>
</dbReference>
<dbReference type="InterPro" id="IPR006977">
    <property type="entry name" value="Yip1_dom"/>
</dbReference>
<accession>A0A523W7B2</accession>
<reference evidence="7 8" key="1">
    <citation type="submission" date="2019-03" db="EMBL/GenBank/DDBJ databases">
        <title>Metabolic potential of uncultured bacteria and archaea associated with petroleum seepage in deep-sea sediments.</title>
        <authorList>
            <person name="Dong X."/>
            <person name="Hubert C."/>
        </authorList>
    </citation>
    <scope>NUCLEOTIDE SEQUENCE [LARGE SCALE GENOMIC DNA]</scope>
    <source>
        <strain evidence="7">E29_bin52</strain>
    </source>
</reference>
<feature type="domain" description="Yip1" evidence="6">
    <location>
        <begin position="2"/>
        <end position="76"/>
    </location>
</feature>
<sequence>MVVRGTGSFEGTFRVGAYASALNVLTWVPMVGPLIGIYGIYLMVVGIERVHNLTTREAVIAVVLPIIVLLLLFALLALAVGMGAFMFMGIFGPR</sequence>
<evidence type="ECO:0000313" key="7">
    <source>
        <dbReference type="EMBL" id="TET62881.1"/>
    </source>
</evidence>
<protein>
    <recommendedName>
        <fullName evidence="6">Yip1 domain-containing protein</fullName>
    </recommendedName>
</protein>
<evidence type="ECO:0000256" key="5">
    <source>
        <dbReference type="SAM" id="Phobius"/>
    </source>
</evidence>
<keyword evidence="2 5" id="KW-0812">Transmembrane</keyword>